<evidence type="ECO:0000313" key="12">
    <source>
        <dbReference type="Proteomes" id="UP001168821"/>
    </source>
</evidence>
<dbReference type="PANTHER" id="PTHR10738:SF0">
    <property type="entry name" value="PROTEIN ARGININE N-METHYLTRANSFERASE 5"/>
    <property type="match status" value="1"/>
</dbReference>
<comment type="caution">
    <text evidence="11">The sequence shown here is derived from an EMBL/GenBank/DDBJ whole genome shotgun (WGS) entry which is preliminary data.</text>
</comment>
<dbReference type="Proteomes" id="UP001168821">
    <property type="component" value="Unassembled WGS sequence"/>
</dbReference>
<evidence type="ECO:0000256" key="3">
    <source>
        <dbReference type="ARBA" id="ARBA00022691"/>
    </source>
</evidence>
<dbReference type="Pfam" id="PF05185">
    <property type="entry name" value="PRMT5"/>
    <property type="match status" value="1"/>
</dbReference>
<evidence type="ECO:0000259" key="10">
    <source>
        <dbReference type="Pfam" id="PF17286"/>
    </source>
</evidence>
<dbReference type="Pfam" id="PF17286">
    <property type="entry name" value="PRMT5_C"/>
    <property type="match status" value="1"/>
</dbReference>
<dbReference type="SUPFAM" id="SSF53335">
    <property type="entry name" value="S-adenosyl-L-methionine-dependent methyltransferases"/>
    <property type="match status" value="1"/>
</dbReference>
<keyword evidence="12" id="KW-1185">Reference proteome</keyword>
<keyword evidence="3 4" id="KW-0949">S-adenosyl-L-methionine</keyword>
<dbReference type="Gene3D" id="3.40.50.150">
    <property type="entry name" value="Vaccinia Virus protein VP39"/>
    <property type="match status" value="1"/>
</dbReference>
<feature type="binding site" evidence="6">
    <location>
        <begin position="323"/>
        <end position="324"/>
    </location>
    <ligand>
        <name>S-adenosyl-L-methionine</name>
        <dbReference type="ChEBI" id="CHEBI:59789"/>
    </ligand>
</feature>
<feature type="binding site" evidence="6">
    <location>
        <begin position="405"/>
        <end position="406"/>
    </location>
    <ligand>
        <name>S-adenosyl-L-methionine</name>
        <dbReference type="ChEBI" id="CHEBI:59789"/>
    </ligand>
</feature>
<dbReference type="CDD" id="cd02440">
    <property type="entry name" value="AdoMet_MTases"/>
    <property type="match status" value="1"/>
</dbReference>
<evidence type="ECO:0000259" key="8">
    <source>
        <dbReference type="Pfam" id="PF05185"/>
    </source>
</evidence>
<name>A0AA38MN03_9CUCU</name>
<dbReference type="InterPro" id="IPR035248">
    <property type="entry name" value="PRMT5_C"/>
</dbReference>
<evidence type="ECO:0000256" key="2">
    <source>
        <dbReference type="ARBA" id="ARBA00022679"/>
    </source>
</evidence>
<evidence type="ECO:0000256" key="5">
    <source>
        <dbReference type="PIRSR" id="PIRSR015894-1"/>
    </source>
</evidence>
<evidence type="ECO:0000256" key="4">
    <source>
        <dbReference type="PIRNR" id="PIRNR015894"/>
    </source>
</evidence>
<dbReference type="PANTHER" id="PTHR10738">
    <property type="entry name" value="PROTEIN ARGININE N-METHYLTRANSFERASE 5"/>
    <property type="match status" value="1"/>
</dbReference>
<gene>
    <name evidence="11" type="ORF">Zmor_008447</name>
</gene>
<feature type="site" description="Critical for specifying symmetric addition of methyl groups" evidence="7">
    <location>
        <position position="317"/>
    </location>
</feature>
<dbReference type="InterPro" id="IPR035075">
    <property type="entry name" value="PRMT5"/>
</dbReference>
<dbReference type="PIRSF" id="PIRSF015894">
    <property type="entry name" value="Skb1_MeTrfase"/>
    <property type="match status" value="1"/>
</dbReference>
<dbReference type="EMBL" id="JALNTZ010000002">
    <property type="protein sequence ID" value="KAJ3664265.1"/>
    <property type="molecule type" value="Genomic_DNA"/>
</dbReference>
<dbReference type="Pfam" id="PF17285">
    <property type="entry name" value="PRMT5_TIM"/>
    <property type="match status" value="1"/>
</dbReference>
<keyword evidence="2 4" id="KW-0808">Transferase</keyword>
<evidence type="ECO:0000313" key="11">
    <source>
        <dbReference type="EMBL" id="KAJ3664265.1"/>
    </source>
</evidence>
<evidence type="ECO:0000256" key="1">
    <source>
        <dbReference type="ARBA" id="ARBA00022603"/>
    </source>
</evidence>
<accession>A0AA38MN03</accession>
<reference evidence="11" key="1">
    <citation type="journal article" date="2023" name="G3 (Bethesda)">
        <title>Whole genome assemblies of Zophobas morio and Tenebrio molitor.</title>
        <authorList>
            <person name="Kaur S."/>
            <person name="Stinson S.A."/>
            <person name="diCenzo G.C."/>
        </authorList>
    </citation>
    <scope>NUCLEOTIDE SEQUENCE</scope>
    <source>
        <strain evidence="11">QUZm001</strain>
    </source>
</reference>
<sequence length="624" mass="72028">MSVETQYFPDGDNEKRKRMSTGLQINCPHSLRLAIQSAYEFGYHFVVTQITHPNYARELLKGKPPPSIGRTDRILQSLEWSRYIVAELTPTINVDSEIDHVQRKSKALFLQELGFAVHLGVPVVKICLTKRHNGQLGRLVNEKLVHGFNSSFWVTVPMVHPSQYSPICGEDEKEDSWEWWNDFRTYCNYDKHVGVVLELPEVRYIPTKSEVDRWIGEPVRALIVPTSYFIMNTHGKPVLSRLHQELIQRFLSIDVQYIIKTDTEGDLSVYTKYLHFLGKKLYVSDTNLEFIQGCEDFLQNPLQPLTEHLETNIYEVFEKDQIKYTTYQNAIQKALEDVPADVTIPTIMVVGAGRGPLVQAALNVSYILHRKVKVYAVEKNPYAINTLIDRVKHEWSDQVTLINDDMRVYEPPEKADILVSELLGSFGDNELSPECLDGAQRFLKRNGISIPCSYTSYLAPLQSIKIFNEIRNNRPADKTLKTCYETPYVIHLVNYYQIAPAQALFKFEHPNWSDVINNERYKKLRFNCTQTCILTGFVGFFDTVLYKDVTLSIHPETHTHEMVSWFPIVFPLMEPLKVSGGSVIEISFWRVENQDKVWYEWCLESPAKTCIMNPGGRSYSIKKH</sequence>
<comment type="similarity">
    <text evidence="4">Belongs to the class I-like SAM-binding methyltransferase superfamily.</text>
</comment>
<dbReference type="GO" id="GO:0005634">
    <property type="term" value="C:nucleus"/>
    <property type="evidence" value="ECO:0007669"/>
    <property type="project" value="TreeGrafter"/>
</dbReference>
<feature type="active site" description="Proton donor/acceptor" evidence="5">
    <location>
        <position position="430"/>
    </location>
</feature>
<evidence type="ECO:0000259" key="9">
    <source>
        <dbReference type="Pfam" id="PF17285"/>
    </source>
</evidence>
<proteinExistence type="inferred from homology"/>
<feature type="domain" description="PRMT5 arginine-N-methyltransferase" evidence="8">
    <location>
        <begin position="290"/>
        <end position="450"/>
    </location>
</feature>
<dbReference type="GO" id="GO:0005829">
    <property type="term" value="C:cytosol"/>
    <property type="evidence" value="ECO:0007669"/>
    <property type="project" value="TreeGrafter"/>
</dbReference>
<dbReference type="AlphaFoldDB" id="A0AA38MN03"/>
<feature type="binding site" evidence="6">
    <location>
        <position position="314"/>
    </location>
    <ligand>
        <name>S-adenosyl-L-methionine</name>
        <dbReference type="ChEBI" id="CHEBI:59789"/>
    </ligand>
</feature>
<dbReference type="InterPro" id="IPR007857">
    <property type="entry name" value="Arg_MeTrfase_PRMT5"/>
</dbReference>
<protein>
    <recommendedName>
        <fullName evidence="4">Protein arginine N-methyltransferase</fullName>
    </recommendedName>
</protein>
<feature type="domain" description="PRMT5 oligomerisation" evidence="10">
    <location>
        <begin position="453"/>
        <end position="621"/>
    </location>
</feature>
<dbReference type="GO" id="GO:0006355">
    <property type="term" value="P:regulation of DNA-templated transcription"/>
    <property type="evidence" value="ECO:0007669"/>
    <property type="project" value="TreeGrafter"/>
</dbReference>
<feature type="active site" description="Proton donor/acceptor" evidence="5">
    <location>
        <position position="421"/>
    </location>
</feature>
<dbReference type="Gene3D" id="2.70.160.11">
    <property type="entry name" value="Hnrnp arginine n-methyltransferase1"/>
    <property type="match status" value="1"/>
</dbReference>
<dbReference type="InterPro" id="IPR035247">
    <property type="entry name" value="PRMT5_TIM"/>
</dbReference>
<dbReference type="InterPro" id="IPR029063">
    <property type="entry name" value="SAM-dependent_MTases_sf"/>
</dbReference>
<dbReference type="FunFam" id="3.20.20.150:FF:000008">
    <property type="entry name" value="Protein arginine N-methyltransferase 5"/>
    <property type="match status" value="1"/>
</dbReference>
<organism evidence="11 12">
    <name type="scientific">Zophobas morio</name>
    <dbReference type="NCBI Taxonomy" id="2755281"/>
    <lineage>
        <taxon>Eukaryota</taxon>
        <taxon>Metazoa</taxon>
        <taxon>Ecdysozoa</taxon>
        <taxon>Arthropoda</taxon>
        <taxon>Hexapoda</taxon>
        <taxon>Insecta</taxon>
        <taxon>Pterygota</taxon>
        <taxon>Neoptera</taxon>
        <taxon>Endopterygota</taxon>
        <taxon>Coleoptera</taxon>
        <taxon>Polyphaga</taxon>
        <taxon>Cucujiformia</taxon>
        <taxon>Tenebrionidae</taxon>
        <taxon>Zophobas</taxon>
    </lineage>
</organism>
<dbReference type="Gene3D" id="3.20.20.150">
    <property type="entry name" value="Divalent-metal-dependent TIM barrel enzymes"/>
    <property type="match status" value="1"/>
</dbReference>
<dbReference type="FunFam" id="2.70.160.11:FF:000072">
    <property type="entry name" value="Shk1 kinase-binding protein (Skb1), putative"/>
    <property type="match status" value="1"/>
</dbReference>
<dbReference type="GO" id="GO:0032259">
    <property type="term" value="P:methylation"/>
    <property type="evidence" value="ECO:0007669"/>
    <property type="project" value="UniProtKB-KW"/>
</dbReference>
<dbReference type="PROSITE" id="PS51678">
    <property type="entry name" value="SAM_MT_PRMT"/>
    <property type="match status" value="1"/>
</dbReference>
<dbReference type="InterPro" id="IPR025799">
    <property type="entry name" value="Arg_MeTrfase"/>
</dbReference>
<evidence type="ECO:0000256" key="7">
    <source>
        <dbReference type="PIRSR" id="PIRSR015894-3"/>
    </source>
</evidence>
<dbReference type="GO" id="GO:0016274">
    <property type="term" value="F:protein-arginine N-methyltransferase activity"/>
    <property type="evidence" value="ECO:0007669"/>
    <property type="project" value="InterPro"/>
</dbReference>
<feature type="binding site" evidence="6">
    <location>
        <position position="378"/>
    </location>
    <ligand>
        <name>S-adenosyl-L-methionine</name>
        <dbReference type="ChEBI" id="CHEBI:59789"/>
    </ligand>
</feature>
<evidence type="ECO:0000256" key="6">
    <source>
        <dbReference type="PIRSR" id="PIRSR015894-2"/>
    </source>
</evidence>
<keyword evidence="1 4" id="KW-0489">Methyltransferase</keyword>
<feature type="domain" description="PRMT5 TIM barrel" evidence="9">
    <location>
        <begin position="42"/>
        <end position="279"/>
    </location>
</feature>